<protein>
    <recommendedName>
        <fullName evidence="3">alkylglycerone-phosphate synthase</fullName>
        <ecNumber evidence="3">2.5.1.26</ecNumber>
    </recommendedName>
    <alternativeName>
        <fullName evidence="6">Alkylglycerone-phosphate synthase</fullName>
    </alternativeName>
</protein>
<comment type="similarity">
    <text evidence="2">Belongs to the FAD-binding oxidoreductase/transferase type 4 family.</text>
</comment>
<evidence type="ECO:0000256" key="11">
    <source>
        <dbReference type="SAM" id="MobiDB-lite"/>
    </source>
</evidence>
<dbReference type="InterPro" id="IPR000653">
    <property type="entry name" value="DegT/StrS_aminotransferase"/>
</dbReference>
<dbReference type="OrthoDB" id="7786253at2759"/>
<accession>A0A1Z5JHW7</accession>
<dbReference type="GO" id="GO:0071949">
    <property type="term" value="F:FAD binding"/>
    <property type="evidence" value="ECO:0007669"/>
    <property type="project" value="InterPro"/>
</dbReference>
<keyword evidence="12" id="KW-0472">Membrane</keyword>
<dbReference type="InterPro" id="IPR036318">
    <property type="entry name" value="FAD-bd_PCMH-like_sf"/>
</dbReference>
<feature type="region of interest" description="Disordered" evidence="11">
    <location>
        <begin position="115"/>
        <end position="149"/>
    </location>
</feature>
<comment type="pathway">
    <text evidence="1">Glycerolipid metabolism; ether lipid biosynthesis.</text>
</comment>
<dbReference type="Gene3D" id="3.40.50.720">
    <property type="entry name" value="NAD(P)-binding Rossmann-like Domain"/>
    <property type="match status" value="1"/>
</dbReference>
<dbReference type="Pfam" id="PF01565">
    <property type="entry name" value="FAD_binding_4"/>
    <property type="match status" value="1"/>
</dbReference>
<evidence type="ECO:0000256" key="2">
    <source>
        <dbReference type="ARBA" id="ARBA00008000"/>
    </source>
</evidence>
<dbReference type="SUPFAM" id="SSF47027">
    <property type="entry name" value="Acyl-CoA binding protein"/>
    <property type="match status" value="1"/>
</dbReference>
<feature type="domain" description="FAD-binding PCMH-type" evidence="14">
    <location>
        <begin position="1751"/>
        <end position="1941"/>
    </location>
</feature>
<dbReference type="PANTHER" id="PTHR46568">
    <property type="entry name" value="ALKYLDIHYDROXYACETONEPHOSPHATE SYNTHASE, PEROXISOMAL"/>
    <property type="match status" value="1"/>
</dbReference>
<dbReference type="Pfam" id="PF00887">
    <property type="entry name" value="ACBP"/>
    <property type="match status" value="1"/>
</dbReference>
<keyword evidence="4" id="KW-0285">Flavoprotein</keyword>
<dbReference type="InterPro" id="IPR025650">
    <property type="entry name" value="Alkyl-DHAP_Synthase"/>
</dbReference>
<dbReference type="SUPFAM" id="SSF55103">
    <property type="entry name" value="FAD-linked oxidases, C-terminal domain"/>
    <property type="match status" value="1"/>
</dbReference>
<dbReference type="Gene3D" id="3.30.300.330">
    <property type="match status" value="1"/>
</dbReference>
<dbReference type="SUPFAM" id="SSF51735">
    <property type="entry name" value="NAD(P)-binding Rossmann-fold domains"/>
    <property type="match status" value="1"/>
</dbReference>
<evidence type="ECO:0000256" key="9">
    <source>
        <dbReference type="PIRSR" id="PIRSR625650-3"/>
    </source>
</evidence>
<dbReference type="GO" id="GO:0000062">
    <property type="term" value="F:fatty-acyl-CoA binding"/>
    <property type="evidence" value="ECO:0007669"/>
    <property type="project" value="InterPro"/>
</dbReference>
<dbReference type="InterPro" id="IPR016169">
    <property type="entry name" value="FAD-bd_PCMH_sub2"/>
</dbReference>
<dbReference type="PANTHER" id="PTHR46568:SF1">
    <property type="entry name" value="ALKYLDIHYDROXYACETONEPHOSPHATE SYNTHASE, PEROXISOMAL"/>
    <property type="match status" value="1"/>
</dbReference>
<comment type="cofactor">
    <cofactor evidence="9">
        <name>FAD</name>
        <dbReference type="ChEBI" id="CHEBI:57692"/>
    </cofactor>
</comment>
<feature type="site" description="Important for enzyme activity" evidence="10">
    <location>
        <position position="1977"/>
    </location>
</feature>
<dbReference type="UniPathway" id="UPA00781"/>
<feature type="transmembrane region" description="Helical" evidence="12">
    <location>
        <begin position="636"/>
        <end position="655"/>
    </location>
</feature>
<dbReference type="InterPro" id="IPR016171">
    <property type="entry name" value="Vanillyl_alc_oxidase_C-sub2"/>
</dbReference>
<evidence type="ECO:0000256" key="8">
    <source>
        <dbReference type="PIRSR" id="PIRSR625650-2"/>
    </source>
</evidence>
<feature type="transmembrane region" description="Helical" evidence="12">
    <location>
        <begin position="608"/>
        <end position="630"/>
    </location>
</feature>
<dbReference type="PROSITE" id="PS51228">
    <property type="entry name" value="ACB_2"/>
    <property type="match status" value="1"/>
</dbReference>
<dbReference type="Pfam" id="PF01041">
    <property type="entry name" value="DegT_DnrJ_EryC1"/>
    <property type="match status" value="1"/>
</dbReference>
<feature type="binding site" evidence="9">
    <location>
        <begin position="1925"/>
        <end position="1931"/>
    </location>
    <ligand>
        <name>FAD</name>
        <dbReference type="ChEBI" id="CHEBI:57692"/>
    </ligand>
</feature>
<sequence>MSVPGENVVESDKLASTFETVSRLVSESNETPNDDNNISTDTKLKLYGLFKRVRNGACEAEPPPVYRVKAHAKHKAWMECSNLSKIEAMQNYIDLVAQQTHNSVGQEAQRLVDHLRSGDRSTSPRVMDDRSIATSASSDRRSVQNKTVTETSQSHVGIIPRGHLDIAYSDLLFAATHCLFSSLNLGPNTSYYEQEIIDLWQQSVGKNVGVIPGFSARTLLDLYLRTKRFPSGSQIIICPPITVPGIEEVLRHHRLEVVPVDIPEHNGDRPFILVDMNAVEHAITDKTVAIIVVHVFGMLTASSEDMQRIHTVCRSRGVELIEDCAECFGGLPETENDTGTYLGSPYSDIVLFSFGFIKTATALGGGVAIVRDKETHESMKRLFSACYPDRQSYAVFFSKVCKALLIRLVTDHPVIYGLLVSFFRSVRLDFDTFATALTRGFKSSTEVRGDYMAQIRFMPCSSLLALLIRRMKQGKGTAELISARRRHCGRLADVLRHQADVRVPRFLDPSYFHACWLFPVLANNVQDLCVYLTNHGIDATQGASQLRCIGESEKCPRAYSVMKRIMYLPVSNGAHRISSHWINNLPQSISNFGAGVGMKTMKAKNVAFSFRSWVAFSFIFSIFYGFSTFLVKVCTILFSVMVCVIATAILATQFLRLKMASFYLESSNAFAKYSYLFDLGSKHPSTVTKNLDDLNFVDVVDETHSDFDTGDTERSVLLTGVTGFVGSTILRELLCRRRQYSIKRIYVIVRPKGGLSSDERIHRLLENPIFSCVPKDDLFSAIVVMPGDISQANAGLAAESLEQLKEEPFITHVYNCAATVSFTQSLQEAAESNISSALNVQRLAAELPYQEVNFVHISTAFVHGDQKGSIDSPLGNNLFDMKPYDPVDVYKSMCGTQYYATKAMNDLGFSNAYQLSKCVVEHLLQNISLNTIIIRPSIVGPAVCESLKGWAGSRPSTITAAPCLYFSYQWNIWSFGDHAVPCIPVDVLARFIANKTIRHRLSSSESEEDRSSSSDEDFEKVSIYAERSKPRYTIHVAAWDVSSNTKSQFTWLQFAVAITQTGVILGYFSRLTAYLGLWVATRVLPRNLTVSRFKQLHQLFVENPFSALLAFYTSCGYCMDQGRRFSRFLDLPVLFFPFMNSSFYFSSDLIAPPDFDGERYMMICLSSASRFLQRERVNSVMPKVADIQVAGNEQCSWIQAWLWAFMQPKGPIAVRVVGALLNRLLCSIFSSVIVDLGSFCDVLRDLKMNKNTRIILASTHRSFFDFLLLSYVCFALPELGIDLPFIISADSFERLPVFGIMAKLLGAVFVKRNRGRIDPSLEASLNELPASAVIEVFLEGTRSRDRRFVRPKTGVLRCLSTNSHKYCIIPITMSYEKIPEQPSLVEDIRNSSADDISTKGLLSWAFAAFSGEIRLGKAWLSACDAVTLPSAENNNIDDLVIEIQRRQASQVMVSSYHISALAHLLGLTPSVVKEALSELGCRLWLREEGYISSIPSDQDELWTVALQASAYLAPLFIESRPLWAQWLFFHVENTVDKTIFDKASVSAVTLALLHQFDEATECVKDALAQLKANGFPNPEACHVLQFILTKKRCPIVLVKAAISHELRDKFQKDDNASPLLTEFPKINNASLSSGERLGFWGFSDSFFVIKPHESGGAYVTMDGNKYSSAGKQLSDLVPFLQRETGLSIDLYNEAFQYVAAASRSPLSTLSSENKVFLEKISWKVSYEDNELIRHGTGHSLADIWDVRNGSVGRVPDAVVWPSSEGQVVELIRMAQSQNWCLIPFGGGTNVSQATKCPSIDVDPRPIISVDMTEMRKILAVDEENEVAHVECGITGRELVQEMKRFGYTIGHQPDSYEFSTLGGWIATKASGMKRTKYGNIEDIVISVRVAGPEGIMAHSSRGGDFPVWGREATGLELLGVVLGSEGCLGIITSAVIRIWPLSKVQDYDSVLLPSFDHGLSFVRDVQRLGSRCPASIRLLDNDHFRLGRALRANPDSVLQSLRQSAGELYLKWRQDFDSMSTVCTTILYEGSREEVDSQKQMLKKLISRHGGFNLGAAVGEQGYNFTFLIAYLRDFALTYNFLGDSFESFVPWSKIKTVVDSVKDRIRREHAQRCLPGSPFIGCRVTQLYHEGACLYFYFSMSSANVTNPSRVFLDIEHAAREEILRLGGSLSHHHGIGKTRSAFLGDIDSPQWIDAKQNLKRALDPDNIFGAQNCGFSAR</sequence>
<dbReference type="InterPro" id="IPR000582">
    <property type="entry name" value="Acyl-CoA-binding_protein"/>
</dbReference>
<dbReference type="Pfam" id="PF01553">
    <property type="entry name" value="Acyltransferase"/>
    <property type="match status" value="1"/>
</dbReference>
<feature type="domain" description="ACB" evidence="13">
    <location>
        <begin position="14"/>
        <end position="105"/>
    </location>
</feature>
<dbReference type="InterPro" id="IPR014352">
    <property type="entry name" value="FERM/acyl-CoA-bd_prot_sf"/>
</dbReference>
<keyword evidence="15" id="KW-0808">Transferase</keyword>
<evidence type="ECO:0000256" key="6">
    <source>
        <dbReference type="ARBA" id="ARBA00031574"/>
    </source>
</evidence>
<comment type="caution">
    <text evidence="15">The sequence shown here is derived from an EMBL/GenBank/DDBJ whole genome shotgun (WGS) entry which is preliminary data.</text>
</comment>
<dbReference type="InterPro" id="IPR015424">
    <property type="entry name" value="PyrdxlP-dep_Trfase"/>
</dbReference>
<dbReference type="InterPro" id="IPR002123">
    <property type="entry name" value="Plipid/glycerol_acylTrfase"/>
</dbReference>
<dbReference type="GO" id="GO:0016746">
    <property type="term" value="F:acyltransferase activity"/>
    <property type="evidence" value="ECO:0007669"/>
    <property type="project" value="InterPro"/>
</dbReference>
<dbReference type="GO" id="GO:0005777">
    <property type="term" value="C:peroxisome"/>
    <property type="evidence" value="ECO:0007669"/>
    <property type="project" value="UniProtKB-ARBA"/>
</dbReference>
<evidence type="ECO:0000259" key="13">
    <source>
        <dbReference type="PROSITE" id="PS51228"/>
    </source>
</evidence>
<dbReference type="PROSITE" id="PS51387">
    <property type="entry name" value="FAD_PCMH"/>
    <property type="match status" value="1"/>
</dbReference>
<dbReference type="InterPro" id="IPR035984">
    <property type="entry name" value="Acyl-CoA-binding_sf"/>
</dbReference>
<keyword evidence="5 9" id="KW-0274">FAD</keyword>
<dbReference type="Gene3D" id="1.20.80.10">
    <property type="match status" value="1"/>
</dbReference>
<organism evidence="15 16">
    <name type="scientific">Fistulifera solaris</name>
    <name type="common">Oleaginous diatom</name>
    <dbReference type="NCBI Taxonomy" id="1519565"/>
    <lineage>
        <taxon>Eukaryota</taxon>
        <taxon>Sar</taxon>
        <taxon>Stramenopiles</taxon>
        <taxon>Ochrophyta</taxon>
        <taxon>Bacillariophyta</taxon>
        <taxon>Bacillariophyceae</taxon>
        <taxon>Bacillariophycidae</taxon>
        <taxon>Naviculales</taxon>
        <taxon>Naviculaceae</taxon>
        <taxon>Fistulifera</taxon>
    </lineage>
</organism>
<dbReference type="InterPro" id="IPR015421">
    <property type="entry name" value="PyrdxlP-dep_Trfase_major"/>
</dbReference>
<feature type="binding site" evidence="9">
    <location>
        <begin position="1854"/>
        <end position="1860"/>
    </location>
    <ligand>
        <name>FAD</name>
        <dbReference type="ChEBI" id="CHEBI:57692"/>
    </ligand>
</feature>
<evidence type="ECO:0000313" key="15">
    <source>
        <dbReference type="EMBL" id="GAX13442.1"/>
    </source>
</evidence>
<dbReference type="SUPFAM" id="SSF69593">
    <property type="entry name" value="Glycerol-3-phosphate (1)-acyltransferase"/>
    <property type="match status" value="1"/>
</dbReference>
<evidence type="ECO:0000256" key="3">
    <source>
        <dbReference type="ARBA" id="ARBA00012385"/>
    </source>
</evidence>
<evidence type="ECO:0000256" key="4">
    <source>
        <dbReference type="ARBA" id="ARBA00022630"/>
    </source>
</evidence>
<feature type="binding site" evidence="8">
    <location>
        <position position="2073"/>
    </location>
    <ligand>
        <name>substrate</name>
    </ligand>
</feature>
<evidence type="ECO:0000256" key="7">
    <source>
        <dbReference type="PIRSR" id="PIRSR625650-1"/>
    </source>
</evidence>
<evidence type="ECO:0000256" key="10">
    <source>
        <dbReference type="PIRSR" id="PIRSR625650-4"/>
    </source>
</evidence>
<dbReference type="Gene3D" id="3.30.70.3450">
    <property type="match status" value="1"/>
</dbReference>
<dbReference type="InterPro" id="IPR006094">
    <property type="entry name" value="Oxid_FAD_bind_N"/>
</dbReference>
<evidence type="ECO:0000313" key="16">
    <source>
        <dbReference type="Proteomes" id="UP000198406"/>
    </source>
</evidence>
<evidence type="ECO:0000256" key="12">
    <source>
        <dbReference type="SAM" id="Phobius"/>
    </source>
</evidence>
<evidence type="ECO:0000256" key="1">
    <source>
        <dbReference type="ARBA" id="ARBA00004670"/>
    </source>
</evidence>
<dbReference type="InterPro" id="IPR013120">
    <property type="entry name" value="FAR_NAD-bd"/>
</dbReference>
<keyword evidence="12" id="KW-0812">Transmembrane</keyword>
<dbReference type="InterPro" id="IPR004113">
    <property type="entry name" value="FAD-bd_oxidored_4_C"/>
</dbReference>
<dbReference type="GO" id="GO:0008611">
    <property type="term" value="P:ether lipid biosynthetic process"/>
    <property type="evidence" value="ECO:0007669"/>
    <property type="project" value="UniProtKB-UniPathway"/>
</dbReference>
<feature type="active site" description="Proton donor/acceptor" evidence="7">
    <location>
        <position position="2136"/>
    </location>
</feature>
<dbReference type="InterPro" id="IPR016166">
    <property type="entry name" value="FAD-bd_PCMH"/>
</dbReference>
<dbReference type="InterPro" id="IPR016164">
    <property type="entry name" value="FAD-linked_Oxase-like_C"/>
</dbReference>
<evidence type="ECO:0000256" key="5">
    <source>
        <dbReference type="ARBA" id="ARBA00022827"/>
    </source>
</evidence>
<dbReference type="Gene3D" id="3.30.43.10">
    <property type="entry name" value="Uridine Diphospho-n-acetylenolpyruvylglucosamine Reductase, domain 2"/>
    <property type="match status" value="1"/>
</dbReference>
<dbReference type="Pfam" id="PF02913">
    <property type="entry name" value="FAD-oxidase_C"/>
    <property type="match status" value="1"/>
</dbReference>
<gene>
    <name evidence="15" type="ORF">FisN_34Lh047</name>
</gene>
<dbReference type="Proteomes" id="UP000198406">
    <property type="component" value="Unassembled WGS sequence"/>
</dbReference>
<dbReference type="SUPFAM" id="SSF53383">
    <property type="entry name" value="PLP-dependent transferases"/>
    <property type="match status" value="1"/>
</dbReference>
<dbReference type="EMBL" id="BDSP01000065">
    <property type="protein sequence ID" value="GAX13442.1"/>
    <property type="molecule type" value="Genomic_DNA"/>
</dbReference>
<dbReference type="InterPro" id="IPR036291">
    <property type="entry name" value="NAD(P)-bd_dom_sf"/>
</dbReference>
<dbReference type="GO" id="GO:0008609">
    <property type="term" value="F:alkylglycerone-phosphate synthase activity"/>
    <property type="evidence" value="ECO:0007669"/>
    <property type="project" value="UniProtKB-EC"/>
</dbReference>
<dbReference type="SMART" id="SM00563">
    <property type="entry name" value="PlsC"/>
    <property type="match status" value="1"/>
</dbReference>
<keyword evidence="16" id="KW-1185">Reference proteome</keyword>
<keyword evidence="12" id="KW-1133">Transmembrane helix</keyword>
<dbReference type="Gene3D" id="3.30.465.10">
    <property type="match status" value="1"/>
</dbReference>
<proteinExistence type="inferred from homology"/>
<dbReference type="InParanoid" id="A0A1Z5JHW7"/>
<dbReference type="Gene3D" id="1.10.45.10">
    <property type="entry name" value="Vanillyl-alcohol Oxidase, Chain A, domain 4"/>
    <property type="match status" value="1"/>
</dbReference>
<feature type="binding site" evidence="9">
    <location>
        <begin position="1867"/>
        <end position="1870"/>
    </location>
    <ligand>
        <name>FAD</name>
        <dbReference type="ChEBI" id="CHEBI:57692"/>
    </ligand>
</feature>
<dbReference type="Pfam" id="PF07993">
    <property type="entry name" value="NAD_binding_4"/>
    <property type="match status" value="1"/>
</dbReference>
<reference evidence="15 16" key="1">
    <citation type="journal article" date="2015" name="Plant Cell">
        <title>Oil accumulation by the oleaginous diatom Fistulifera solaris as revealed by the genome and transcriptome.</title>
        <authorList>
            <person name="Tanaka T."/>
            <person name="Maeda Y."/>
            <person name="Veluchamy A."/>
            <person name="Tanaka M."/>
            <person name="Abida H."/>
            <person name="Marechal E."/>
            <person name="Bowler C."/>
            <person name="Muto M."/>
            <person name="Sunaga Y."/>
            <person name="Tanaka M."/>
            <person name="Yoshino T."/>
            <person name="Taniguchi T."/>
            <person name="Fukuda Y."/>
            <person name="Nemoto M."/>
            <person name="Matsumoto M."/>
            <person name="Wong P.S."/>
            <person name="Aburatani S."/>
            <person name="Fujibuchi W."/>
        </authorList>
    </citation>
    <scope>NUCLEOTIDE SEQUENCE [LARGE SCALE GENOMIC DNA]</scope>
    <source>
        <strain evidence="15 16">JPCC DA0580</strain>
    </source>
</reference>
<dbReference type="Gene3D" id="3.40.640.10">
    <property type="entry name" value="Type I PLP-dependent aspartate aminotransferase-like (Major domain)"/>
    <property type="match status" value="1"/>
</dbReference>
<dbReference type="EC" id="2.5.1.26" evidence="3"/>
<dbReference type="InterPro" id="IPR016167">
    <property type="entry name" value="FAD-bd_PCMH_sub1"/>
</dbReference>
<name>A0A1Z5JHW7_FISSO</name>
<dbReference type="SUPFAM" id="SSF56176">
    <property type="entry name" value="FAD-binding/transporter-associated domain-like"/>
    <property type="match status" value="1"/>
</dbReference>
<evidence type="ECO:0000259" key="14">
    <source>
        <dbReference type="PROSITE" id="PS51387"/>
    </source>
</evidence>